<evidence type="ECO:0000313" key="3">
    <source>
        <dbReference type="Proteomes" id="UP000044602"/>
    </source>
</evidence>
<feature type="non-terminal residue" evidence="2">
    <location>
        <position position="1"/>
    </location>
</feature>
<dbReference type="AlphaFoldDB" id="A0A0G4MHM0"/>
<dbReference type="EMBL" id="CVQH01022593">
    <property type="protein sequence ID" value="CRK33689.1"/>
    <property type="molecule type" value="Genomic_DNA"/>
</dbReference>
<evidence type="ECO:0000313" key="2">
    <source>
        <dbReference type="EMBL" id="CRK33689.1"/>
    </source>
</evidence>
<accession>A0A0G4MHM0</accession>
<keyword evidence="3" id="KW-1185">Reference proteome</keyword>
<evidence type="ECO:0000256" key="1">
    <source>
        <dbReference type="SAM" id="MobiDB-lite"/>
    </source>
</evidence>
<name>A0A0G4MHM0_VERLO</name>
<organism evidence="2 3">
    <name type="scientific">Verticillium longisporum</name>
    <name type="common">Verticillium dahliae var. longisporum</name>
    <dbReference type="NCBI Taxonomy" id="100787"/>
    <lineage>
        <taxon>Eukaryota</taxon>
        <taxon>Fungi</taxon>
        <taxon>Dikarya</taxon>
        <taxon>Ascomycota</taxon>
        <taxon>Pezizomycotina</taxon>
        <taxon>Sordariomycetes</taxon>
        <taxon>Hypocreomycetidae</taxon>
        <taxon>Glomerellales</taxon>
        <taxon>Plectosphaerellaceae</taxon>
        <taxon>Verticillium</taxon>
    </lineage>
</organism>
<reference evidence="2 3" key="1">
    <citation type="submission" date="2015-05" db="EMBL/GenBank/DDBJ databases">
        <authorList>
            <person name="Wang D.B."/>
            <person name="Wang M."/>
        </authorList>
    </citation>
    <scope>NUCLEOTIDE SEQUENCE [LARGE SCALE GENOMIC DNA]</scope>
    <source>
        <strain evidence="2">VL1</strain>
    </source>
</reference>
<dbReference type="Proteomes" id="UP000044602">
    <property type="component" value="Unassembled WGS sequence"/>
</dbReference>
<sequence length="63" mass="6947">ADTPDARRDVARGLLLHASPPGPGDPHHLRPSLPRRQLGRQPDFGAAGTNVGAPYPRHRQRRR</sequence>
<protein>
    <submittedName>
        <fullName evidence="2">Uncharacterized protein</fullName>
    </submittedName>
</protein>
<feature type="region of interest" description="Disordered" evidence="1">
    <location>
        <begin position="15"/>
        <end position="63"/>
    </location>
</feature>
<gene>
    <name evidence="2" type="ORF">BN1708_019276</name>
</gene>
<proteinExistence type="predicted"/>